<keyword evidence="3 6" id="KW-0812">Transmembrane</keyword>
<dbReference type="RefSeq" id="WP_094251589.1">
    <property type="nucleotide sequence ID" value="NZ_JBHLXL010000001.1"/>
</dbReference>
<keyword evidence="8" id="KW-1185">Reference proteome</keyword>
<sequence>MQLFRKWGKRFLEDNVFDLSAQLAYYFLVSLFPFSFLVFTLLGYLPISTEYALTLFQSVAPEDAYRLMEYSLIRLLDEQRGDVLSVSLIIMIWLSSIGIHAIIRAFNHAYQIEETRPFLRELALGVLLTLGLVFAVFTALLLPVYGRLLGEYVFSRTGWSHPFWDAWQIARYFISFLVLFTMFSALYKFAPYKKLSLANVWPGSLYSALGWHGISYIFSRYVSYFDYSQIYGNLGALLTLMIWFYLSAMILITGGQLNAILTLGRDNN</sequence>
<dbReference type="EMBL" id="NOII01000001">
    <property type="protein sequence ID" value="OYD59627.1"/>
    <property type="molecule type" value="Genomic_DNA"/>
</dbReference>
<protein>
    <submittedName>
        <fullName evidence="7">Uncharacterized protein</fullName>
    </submittedName>
</protein>
<dbReference type="PIRSF" id="PIRSF035875">
    <property type="entry name" value="RNase_BN"/>
    <property type="match status" value="1"/>
</dbReference>
<dbReference type="Proteomes" id="UP000215059">
    <property type="component" value="Unassembled WGS sequence"/>
</dbReference>
<comment type="subcellular location">
    <subcellularLocation>
        <location evidence="1">Cell membrane</location>
        <topology evidence="1">Multi-pass membrane protein</topology>
    </subcellularLocation>
</comment>
<evidence type="ECO:0000313" key="7">
    <source>
        <dbReference type="EMBL" id="OYD59627.1"/>
    </source>
</evidence>
<dbReference type="GO" id="GO:0005886">
    <property type="term" value="C:plasma membrane"/>
    <property type="evidence" value="ECO:0007669"/>
    <property type="project" value="UniProtKB-SubCell"/>
</dbReference>
<evidence type="ECO:0000313" key="8">
    <source>
        <dbReference type="Proteomes" id="UP000215059"/>
    </source>
</evidence>
<dbReference type="Pfam" id="PF03631">
    <property type="entry name" value="Virul_fac_BrkB"/>
    <property type="match status" value="1"/>
</dbReference>
<evidence type="ECO:0000256" key="4">
    <source>
        <dbReference type="ARBA" id="ARBA00022989"/>
    </source>
</evidence>
<name>A0A235FFB9_9BACL</name>
<evidence type="ECO:0000256" key="6">
    <source>
        <dbReference type="SAM" id="Phobius"/>
    </source>
</evidence>
<dbReference type="NCBIfam" id="TIGR00765">
    <property type="entry name" value="yihY_not_rbn"/>
    <property type="match status" value="1"/>
</dbReference>
<comment type="caution">
    <text evidence="7">The sequence shown here is derived from an EMBL/GenBank/DDBJ whole genome shotgun (WGS) entry which is preliminary data.</text>
</comment>
<feature type="transmembrane region" description="Helical" evidence="6">
    <location>
        <begin position="83"/>
        <end position="103"/>
    </location>
</feature>
<evidence type="ECO:0000256" key="1">
    <source>
        <dbReference type="ARBA" id="ARBA00004651"/>
    </source>
</evidence>
<feature type="transmembrane region" description="Helical" evidence="6">
    <location>
        <begin position="166"/>
        <end position="187"/>
    </location>
</feature>
<accession>A0A235FFB9</accession>
<keyword evidence="5 6" id="KW-0472">Membrane</keyword>
<dbReference type="InterPro" id="IPR017039">
    <property type="entry name" value="Virul_fac_BrkB"/>
</dbReference>
<dbReference type="PANTHER" id="PTHR30213">
    <property type="entry name" value="INNER MEMBRANE PROTEIN YHJD"/>
    <property type="match status" value="1"/>
</dbReference>
<gene>
    <name evidence="7" type="ORF">CGZ90_07000</name>
</gene>
<feature type="transmembrane region" description="Helical" evidence="6">
    <location>
        <begin position="230"/>
        <end position="252"/>
    </location>
</feature>
<dbReference type="PANTHER" id="PTHR30213:SF0">
    <property type="entry name" value="UPF0761 MEMBRANE PROTEIN YIHY"/>
    <property type="match status" value="1"/>
</dbReference>
<feature type="transmembrane region" description="Helical" evidence="6">
    <location>
        <begin position="23"/>
        <end position="47"/>
    </location>
</feature>
<evidence type="ECO:0000256" key="5">
    <source>
        <dbReference type="ARBA" id="ARBA00023136"/>
    </source>
</evidence>
<evidence type="ECO:0000256" key="3">
    <source>
        <dbReference type="ARBA" id="ARBA00022692"/>
    </source>
</evidence>
<dbReference type="OrthoDB" id="9775903at2"/>
<organism evidence="7 8">
    <name type="scientific">Fictibacillus aquaticus</name>
    <dbReference type="NCBI Taxonomy" id="2021314"/>
    <lineage>
        <taxon>Bacteria</taxon>
        <taxon>Bacillati</taxon>
        <taxon>Bacillota</taxon>
        <taxon>Bacilli</taxon>
        <taxon>Bacillales</taxon>
        <taxon>Fictibacillaceae</taxon>
        <taxon>Fictibacillus</taxon>
    </lineage>
</organism>
<dbReference type="AlphaFoldDB" id="A0A235FFB9"/>
<proteinExistence type="predicted"/>
<feature type="transmembrane region" description="Helical" evidence="6">
    <location>
        <begin position="199"/>
        <end position="218"/>
    </location>
</feature>
<reference evidence="7 8" key="1">
    <citation type="submission" date="2017-07" db="EMBL/GenBank/DDBJ databases">
        <title>Fictibacillus sp. nov. GDSW-R2A3 Genome sequencing and assembly.</title>
        <authorList>
            <person name="Mayilraj S."/>
        </authorList>
    </citation>
    <scope>NUCLEOTIDE SEQUENCE [LARGE SCALE GENOMIC DNA]</scope>
    <source>
        <strain evidence="7 8">GDSW-R2A3</strain>
    </source>
</reference>
<feature type="transmembrane region" description="Helical" evidence="6">
    <location>
        <begin position="124"/>
        <end position="146"/>
    </location>
</feature>
<keyword evidence="4 6" id="KW-1133">Transmembrane helix</keyword>
<evidence type="ECO:0000256" key="2">
    <source>
        <dbReference type="ARBA" id="ARBA00022475"/>
    </source>
</evidence>
<keyword evidence="2" id="KW-1003">Cell membrane</keyword>